<keyword evidence="4" id="KW-1185">Reference proteome</keyword>
<dbReference type="RefSeq" id="XP_049178390.1">
    <property type="nucleotide sequence ID" value="XM_049325973.1"/>
</dbReference>
<feature type="region of interest" description="Disordered" evidence="1">
    <location>
        <begin position="130"/>
        <end position="151"/>
    </location>
</feature>
<keyword evidence="2" id="KW-1133">Transmembrane helix</keyword>
<evidence type="ECO:0000256" key="1">
    <source>
        <dbReference type="SAM" id="MobiDB-lite"/>
    </source>
</evidence>
<dbReference type="GeneID" id="73382139"/>
<reference evidence="3" key="1">
    <citation type="journal article" date="2022" name="DNA Res.">
        <title>Genome analysis of five recently described species of the CUG-Ser clade uncovers Candida theae as a new hybrid lineage with pathogenic potential in the Candida parapsilosis species complex.</title>
        <authorList>
            <person name="Mixao V."/>
            <person name="Del Olmo V."/>
            <person name="Hegedusova E."/>
            <person name="Saus E."/>
            <person name="Pryszcz L."/>
            <person name="Cillingova A."/>
            <person name="Nosek J."/>
            <person name="Gabaldon T."/>
        </authorList>
    </citation>
    <scope>NUCLEOTIDE SEQUENCE</scope>
    <source>
        <strain evidence="3">CBS 10844</strain>
    </source>
</reference>
<keyword evidence="2" id="KW-0472">Membrane</keyword>
<organism evidence="3 4">
    <name type="scientific">Candida oxycetoniae</name>
    <dbReference type="NCBI Taxonomy" id="497107"/>
    <lineage>
        <taxon>Eukaryota</taxon>
        <taxon>Fungi</taxon>
        <taxon>Dikarya</taxon>
        <taxon>Ascomycota</taxon>
        <taxon>Saccharomycotina</taxon>
        <taxon>Pichiomycetes</taxon>
        <taxon>Debaryomycetaceae</taxon>
        <taxon>Candida/Lodderomyces clade</taxon>
        <taxon>Candida</taxon>
    </lineage>
</organism>
<sequence length="337" mass="38443">MNISDYEKKQQDLQLRAKRHWKSYFLWSLVELTILIFLFLTTYFFQISCTTLIPHGPSLLTIKIRAQSVLAKNTIDLIQQGLKFATYLSNDLNIHANFTTNDSILQRLDTLYDGSIYHFNTFGYCRVEPGNNNSNDNDDDDGGGGGGSSSVECSNGEGLNVVSCFLQDLGMQLSRLTGDDTTSVELEGKFLRIYYDLIKQLCSGRMLTLSFPCVLQTYNYLGFILQYVVVLAILSLGVGSVVCLVDLVLLFGLFRTSLKFVFTIRMTCVLVGGICMNLNCVLVYYLSQFIENLINQYQVGMLSFNYSIWIIWNGVFLLSLVMMMKRYRTYYQQKLIY</sequence>
<comment type="caution">
    <text evidence="3">The sequence shown here is derived from an EMBL/GenBank/DDBJ whole genome shotgun (WGS) entry which is preliminary data.</text>
</comment>
<name>A0AAI9STR0_9ASCO</name>
<dbReference type="Proteomes" id="UP001202479">
    <property type="component" value="Unassembled WGS sequence"/>
</dbReference>
<dbReference type="AlphaFoldDB" id="A0AAI9STR0"/>
<keyword evidence="2" id="KW-0812">Transmembrane</keyword>
<evidence type="ECO:0000256" key="2">
    <source>
        <dbReference type="SAM" id="Phobius"/>
    </source>
</evidence>
<feature type="transmembrane region" description="Helical" evidence="2">
    <location>
        <begin position="266"/>
        <end position="286"/>
    </location>
</feature>
<evidence type="ECO:0000313" key="3">
    <source>
        <dbReference type="EMBL" id="KAI3402643.1"/>
    </source>
</evidence>
<feature type="transmembrane region" description="Helical" evidence="2">
    <location>
        <begin position="24"/>
        <end position="45"/>
    </location>
</feature>
<gene>
    <name evidence="3" type="ORF">KGF56_004524</name>
</gene>
<feature type="transmembrane region" description="Helical" evidence="2">
    <location>
        <begin position="224"/>
        <end position="254"/>
    </location>
</feature>
<dbReference type="EMBL" id="JAHUZD010000142">
    <property type="protein sequence ID" value="KAI3402643.1"/>
    <property type="molecule type" value="Genomic_DNA"/>
</dbReference>
<accession>A0AAI9STR0</accession>
<proteinExistence type="predicted"/>
<protein>
    <submittedName>
        <fullName evidence="3">SMA2</fullName>
    </submittedName>
</protein>
<evidence type="ECO:0000313" key="4">
    <source>
        <dbReference type="Proteomes" id="UP001202479"/>
    </source>
</evidence>
<feature type="transmembrane region" description="Helical" evidence="2">
    <location>
        <begin position="306"/>
        <end position="324"/>
    </location>
</feature>